<dbReference type="GO" id="GO:0032259">
    <property type="term" value="P:methylation"/>
    <property type="evidence" value="ECO:0007669"/>
    <property type="project" value="UniProtKB-KW"/>
</dbReference>
<dbReference type="InterPro" id="IPR029063">
    <property type="entry name" value="SAM-dependent_MTases_sf"/>
</dbReference>
<sequence>MKILDVCCGSRMFWYDKKEPHTTYMDIRKAVYTTMDRGNERKIEVNPDVQADWKNIPFADETFDLVVFDPPHLVRAGKTSWLAKKYGTIDLVEWPNEFHKAFNEIMRVMKPTGVMIFKWNEEQIPIKEVLRAFGQQPILGDMRSKTKWSVFIKSEKVKDIPTTQDKSNHKVIEGWRKVIEGIKQ</sequence>
<reference evidence="1 2" key="1">
    <citation type="submission" date="2018-10" db="EMBL/GenBank/DDBJ databases">
        <title>Complete genome sequencing of Lactobacillus johnsonii ZLJ010.</title>
        <authorList>
            <person name="Zhang W."/>
            <person name="Ji H."/>
            <person name="Wang J."/>
            <person name="Zhang D."/>
            <person name="Liu H."/>
            <person name="Wang S."/>
            <person name="Wang Y."/>
        </authorList>
    </citation>
    <scope>NUCLEOTIDE SEQUENCE [LARGE SCALE GENOMIC DNA]</scope>
    <source>
        <strain evidence="1 2">ZLJ010</strain>
    </source>
</reference>
<name>A0A9W3Z062_LACJH</name>
<dbReference type="REBASE" id="296167">
    <property type="entry name" value="M.Ljo10ORF3235P"/>
</dbReference>
<dbReference type="AlphaFoldDB" id="A0A9W3Z062"/>
<dbReference type="RefSeq" id="WP_127835582.1">
    <property type="nucleotide sequence ID" value="NZ_CP032680.1"/>
</dbReference>
<keyword evidence="1" id="KW-0489">Methyltransferase</keyword>
<keyword evidence="1" id="KW-0808">Transferase</keyword>
<proteinExistence type="predicted"/>
<dbReference type="Gene3D" id="3.40.50.150">
    <property type="entry name" value="Vaccinia Virus protein VP39"/>
    <property type="match status" value="1"/>
</dbReference>
<dbReference type="EMBL" id="CP032680">
    <property type="protein sequence ID" value="AZZ67172.1"/>
    <property type="molecule type" value="Genomic_DNA"/>
</dbReference>
<evidence type="ECO:0000313" key="2">
    <source>
        <dbReference type="Proteomes" id="UP000283758"/>
    </source>
</evidence>
<gene>
    <name evidence="1" type="ORF">D7321_03235</name>
</gene>
<dbReference type="Proteomes" id="UP000283758">
    <property type="component" value="Chromosome"/>
</dbReference>
<dbReference type="CDD" id="cd02440">
    <property type="entry name" value="AdoMet_MTases"/>
    <property type="match status" value="1"/>
</dbReference>
<protein>
    <submittedName>
        <fullName evidence="1">Methyltransferase domain-containing protein</fullName>
    </submittedName>
</protein>
<organism evidence="1 2">
    <name type="scientific">Lactobacillus johnsonii</name>
    <dbReference type="NCBI Taxonomy" id="33959"/>
    <lineage>
        <taxon>Bacteria</taxon>
        <taxon>Bacillati</taxon>
        <taxon>Bacillota</taxon>
        <taxon>Bacilli</taxon>
        <taxon>Lactobacillales</taxon>
        <taxon>Lactobacillaceae</taxon>
        <taxon>Lactobacillus</taxon>
    </lineage>
</organism>
<dbReference type="GO" id="GO:0008168">
    <property type="term" value="F:methyltransferase activity"/>
    <property type="evidence" value="ECO:0007669"/>
    <property type="project" value="UniProtKB-KW"/>
</dbReference>
<evidence type="ECO:0000313" key="1">
    <source>
        <dbReference type="EMBL" id="AZZ67172.1"/>
    </source>
</evidence>
<dbReference type="SUPFAM" id="SSF53335">
    <property type="entry name" value="S-adenosyl-L-methionine-dependent methyltransferases"/>
    <property type="match status" value="1"/>
</dbReference>
<accession>A0A9W3Z062</accession>